<evidence type="ECO:0000313" key="3">
    <source>
        <dbReference type="EMBL" id="GLK54410.1"/>
    </source>
</evidence>
<proteinExistence type="predicted"/>
<accession>A0A9W6ISB4</accession>
<sequence>MRHLILAAAFSALALGAAQAQDKPTTPSTMDKGSTSAPNDPAKTTSPGTTGAMNNTTGGVATSPQDVQRQQEGKDTAAQGGEKRPGATGADPSKHSPGTVGATPGQQPK</sequence>
<evidence type="ECO:0000256" key="2">
    <source>
        <dbReference type="SAM" id="SignalP"/>
    </source>
</evidence>
<evidence type="ECO:0000256" key="1">
    <source>
        <dbReference type="SAM" id="MobiDB-lite"/>
    </source>
</evidence>
<feature type="signal peptide" evidence="2">
    <location>
        <begin position="1"/>
        <end position="20"/>
    </location>
</feature>
<dbReference type="EMBL" id="JAFBCY010000002">
    <property type="protein sequence ID" value="MBM7851353.1"/>
    <property type="molecule type" value="Genomic_DNA"/>
</dbReference>
<feature type="region of interest" description="Disordered" evidence="1">
    <location>
        <begin position="17"/>
        <end position="109"/>
    </location>
</feature>
<gene>
    <name evidence="3" type="ORF">GCM10008170_04290</name>
    <name evidence="4" type="ORF">JOD31_001578</name>
</gene>
<dbReference type="EMBL" id="BSFF01000001">
    <property type="protein sequence ID" value="GLK54410.1"/>
    <property type="molecule type" value="Genomic_DNA"/>
</dbReference>
<feature type="compositionally biased region" description="Low complexity" evidence="1">
    <location>
        <begin position="48"/>
        <end position="62"/>
    </location>
</feature>
<dbReference type="RefSeq" id="WP_204949751.1">
    <property type="nucleotide sequence ID" value="NZ_BSFF01000001.1"/>
</dbReference>
<evidence type="ECO:0000313" key="4">
    <source>
        <dbReference type="EMBL" id="MBM7851353.1"/>
    </source>
</evidence>
<reference evidence="3" key="3">
    <citation type="submission" date="2023-01" db="EMBL/GenBank/DDBJ databases">
        <authorList>
            <person name="Sun Q."/>
            <person name="Evtushenko L."/>
        </authorList>
    </citation>
    <scope>NUCLEOTIDE SEQUENCE</scope>
    <source>
        <strain evidence="3">VKM B-1606</strain>
    </source>
</reference>
<comment type="caution">
    <text evidence="3">The sequence shown here is derived from an EMBL/GenBank/DDBJ whole genome shotgun (WGS) entry which is preliminary data.</text>
</comment>
<name>A0A9W6ISB4_9HYPH</name>
<feature type="chain" id="PRO_5040916243" evidence="2">
    <location>
        <begin position="21"/>
        <end position="109"/>
    </location>
</feature>
<reference evidence="3" key="1">
    <citation type="journal article" date="2014" name="Int. J. Syst. Evol. Microbiol.">
        <title>Complete genome sequence of Corynebacterium casei LMG S-19264T (=DSM 44701T), isolated from a smear-ripened cheese.</title>
        <authorList>
            <consortium name="US DOE Joint Genome Institute (JGI-PGF)"/>
            <person name="Walter F."/>
            <person name="Albersmeier A."/>
            <person name="Kalinowski J."/>
            <person name="Ruckert C."/>
        </authorList>
    </citation>
    <scope>NUCLEOTIDE SEQUENCE</scope>
    <source>
        <strain evidence="3">VKM B-1606</strain>
    </source>
</reference>
<keyword evidence="5" id="KW-1185">Reference proteome</keyword>
<organism evidence="3 6">
    <name type="scientific">Methylopila capsulata</name>
    <dbReference type="NCBI Taxonomy" id="61654"/>
    <lineage>
        <taxon>Bacteria</taxon>
        <taxon>Pseudomonadati</taxon>
        <taxon>Pseudomonadota</taxon>
        <taxon>Alphaproteobacteria</taxon>
        <taxon>Hyphomicrobiales</taxon>
        <taxon>Methylopilaceae</taxon>
        <taxon>Methylopila</taxon>
    </lineage>
</organism>
<keyword evidence="2" id="KW-0732">Signal</keyword>
<feature type="compositionally biased region" description="Basic and acidic residues" evidence="1">
    <location>
        <begin position="69"/>
        <end position="85"/>
    </location>
</feature>
<evidence type="ECO:0000313" key="5">
    <source>
        <dbReference type="Proteomes" id="UP000758856"/>
    </source>
</evidence>
<protein>
    <submittedName>
        <fullName evidence="3">Uncharacterized protein</fullName>
    </submittedName>
</protein>
<reference evidence="4 5" key="2">
    <citation type="submission" date="2021-01" db="EMBL/GenBank/DDBJ databases">
        <title>Genomic Encyclopedia of Type Strains, Phase IV (KMG-IV): sequencing the most valuable type-strain genomes for metagenomic binning, comparative biology and taxonomic classification.</title>
        <authorList>
            <person name="Goeker M."/>
        </authorList>
    </citation>
    <scope>NUCLEOTIDE SEQUENCE [LARGE SCALE GENOMIC DNA]</scope>
    <source>
        <strain evidence="4 5">DSM 6130</strain>
    </source>
</reference>
<evidence type="ECO:0000313" key="6">
    <source>
        <dbReference type="Proteomes" id="UP001143400"/>
    </source>
</evidence>
<dbReference type="AlphaFoldDB" id="A0A9W6ISB4"/>
<feature type="compositionally biased region" description="Polar residues" evidence="1">
    <location>
        <begin position="22"/>
        <end position="47"/>
    </location>
</feature>
<dbReference type="Proteomes" id="UP000758856">
    <property type="component" value="Unassembled WGS sequence"/>
</dbReference>
<dbReference type="Proteomes" id="UP001143400">
    <property type="component" value="Unassembled WGS sequence"/>
</dbReference>